<dbReference type="EMBL" id="LSFM01000013">
    <property type="protein sequence ID" value="OBY65927.1"/>
    <property type="molecule type" value="Genomic_DNA"/>
</dbReference>
<keyword evidence="2" id="KW-1185">Reference proteome</keyword>
<dbReference type="PANTHER" id="PTHR36454">
    <property type="entry name" value="LMO2823 PROTEIN"/>
    <property type="match status" value="1"/>
</dbReference>
<evidence type="ECO:0008006" key="3">
    <source>
        <dbReference type="Google" id="ProtNLM"/>
    </source>
</evidence>
<evidence type="ECO:0000313" key="1">
    <source>
        <dbReference type="EMBL" id="OBY65927.1"/>
    </source>
</evidence>
<reference evidence="2" key="1">
    <citation type="submission" date="2016-02" db="EMBL/GenBank/DDBJ databases">
        <authorList>
            <person name="Shin S.-K."/>
            <person name="Yi H."/>
            <person name="Kim E."/>
        </authorList>
    </citation>
    <scope>NUCLEOTIDE SEQUENCE [LARGE SCALE GENOMIC DNA]</scope>
    <source>
        <strain evidence="2">LPB0003</strain>
    </source>
</reference>
<dbReference type="InterPro" id="IPR008323">
    <property type="entry name" value="UCP033563"/>
</dbReference>
<organism evidence="1 2">
    <name type="scientific">Polaribacter vadi</name>
    <dbReference type="NCBI Taxonomy" id="1774273"/>
    <lineage>
        <taxon>Bacteria</taxon>
        <taxon>Pseudomonadati</taxon>
        <taxon>Bacteroidota</taxon>
        <taxon>Flavobacteriia</taxon>
        <taxon>Flavobacteriales</taxon>
        <taxon>Flavobacteriaceae</taxon>
    </lineage>
</organism>
<evidence type="ECO:0000313" key="2">
    <source>
        <dbReference type="Proteomes" id="UP000092584"/>
    </source>
</evidence>
<proteinExistence type="predicted"/>
<dbReference type="AlphaFoldDB" id="A0A1B8U224"/>
<sequence length="411" mass="47512">MAIIKPFKAVRASRDKVALVSSKSYETYTPAELGAKLDFNPYTFLHVVNPDYKYLQEVSTERRFQLVQNRYADFKRNKIFNQDTIPAFYIYERIDANNTFCGIIGATSIDDYLNNVIKKHEGTIHKRERLFEKYLKIIGFNAEPVLLTFRDDETLKEIINQEKAKNPEYEFSTTDKMLHKLWVVSDENITQNITKAFAKIEALYIADGHHRTASSALLAKDLASENENHNGTEAYNYFMSYLIPESQLKISEFNRFVKDLNGLSVNEFLEKLSLHFVIHNRGQLIYFPDKKHHFSMYLNGEFYSLYLKEDEYTFTNALSKLDSEILFRTVLEPILGVKDLTNNDRVGHSDNKKDVISIKTKVDSGLYTVGFSLTAVTIVELKEIADANLKMPPKTTYIQPKLRSGLTVYEF</sequence>
<dbReference type="Proteomes" id="UP000092584">
    <property type="component" value="Unassembled WGS sequence"/>
</dbReference>
<protein>
    <recommendedName>
        <fullName evidence="3">DUF1015 domain-containing protein</fullName>
    </recommendedName>
</protein>
<comment type="caution">
    <text evidence="1">The sequence shown here is derived from an EMBL/GenBank/DDBJ whole genome shotgun (WGS) entry which is preliminary data.</text>
</comment>
<dbReference type="KEGG" id="pob:LPB03_02325"/>
<dbReference type="STRING" id="1774273.LPB03_02325"/>
<dbReference type="PANTHER" id="PTHR36454:SF1">
    <property type="entry name" value="DUF1015 DOMAIN-CONTAINING PROTEIN"/>
    <property type="match status" value="1"/>
</dbReference>
<accession>A0A1B8U224</accession>
<name>A0A1B8U224_9FLAO</name>
<gene>
    <name evidence="1" type="ORF">LPB3_02755</name>
</gene>
<dbReference type="PIRSF" id="PIRSF033563">
    <property type="entry name" value="UCP033563"/>
    <property type="match status" value="1"/>
</dbReference>
<dbReference type="Pfam" id="PF06245">
    <property type="entry name" value="DUF1015"/>
    <property type="match status" value="1"/>
</dbReference>
<dbReference type="RefSeq" id="WP_065318068.1">
    <property type="nucleotide sequence ID" value="NZ_CP017477.1"/>
</dbReference>
<dbReference type="OrthoDB" id="9781616at2"/>